<organism evidence="1 2">
    <name type="scientific">Purpureocillium lavendulum</name>
    <dbReference type="NCBI Taxonomy" id="1247861"/>
    <lineage>
        <taxon>Eukaryota</taxon>
        <taxon>Fungi</taxon>
        <taxon>Dikarya</taxon>
        <taxon>Ascomycota</taxon>
        <taxon>Pezizomycotina</taxon>
        <taxon>Sordariomycetes</taxon>
        <taxon>Hypocreomycetidae</taxon>
        <taxon>Hypocreales</taxon>
        <taxon>Ophiocordycipitaceae</taxon>
        <taxon>Purpureocillium</taxon>
    </lineage>
</organism>
<dbReference type="AlphaFoldDB" id="A0AB34FB73"/>
<dbReference type="Proteomes" id="UP001163105">
    <property type="component" value="Unassembled WGS sequence"/>
</dbReference>
<comment type="caution">
    <text evidence="1">The sequence shown here is derived from an EMBL/GenBank/DDBJ whole genome shotgun (WGS) entry which is preliminary data.</text>
</comment>
<evidence type="ECO:0000313" key="2">
    <source>
        <dbReference type="Proteomes" id="UP001163105"/>
    </source>
</evidence>
<name>A0AB34FB73_9HYPO</name>
<sequence>MTLDMISSVAFGMDSSKASLKREVEAIQQYGNKFRISKEGSIQFPPAPTDRDNEALFDIAKMISIAQGSPLPTLAQWLALLNPFNLEHSRAFFRRRSLLQQQTALSLHRLTSVDEQTTPKSALEYLLRREQTAAESAARAPEYYSPAIRDEVCALVDP</sequence>
<gene>
    <name evidence="1" type="ORF">O9K51_11390</name>
</gene>
<accession>A0AB34FB73</accession>
<protein>
    <submittedName>
        <fullName evidence="1">Uncharacterized protein</fullName>
    </submittedName>
</protein>
<keyword evidence="2" id="KW-1185">Reference proteome</keyword>
<evidence type="ECO:0000313" key="1">
    <source>
        <dbReference type="EMBL" id="KAJ6436077.1"/>
    </source>
</evidence>
<reference evidence="1" key="1">
    <citation type="submission" date="2023-01" db="EMBL/GenBank/DDBJ databases">
        <title>The growth and conidiation of Purpureocillium lavendulum are regulated by nitrogen source and histone H3K14 acetylation.</title>
        <authorList>
            <person name="Tang P."/>
            <person name="Han J."/>
            <person name="Zhang C."/>
            <person name="Tang P."/>
            <person name="Qi F."/>
            <person name="Zhang K."/>
            <person name="Liang L."/>
        </authorList>
    </citation>
    <scope>NUCLEOTIDE SEQUENCE</scope>
    <source>
        <strain evidence="1">YMF1.00683</strain>
    </source>
</reference>
<proteinExistence type="predicted"/>
<dbReference type="EMBL" id="JAQHRD010000032">
    <property type="protein sequence ID" value="KAJ6436077.1"/>
    <property type="molecule type" value="Genomic_DNA"/>
</dbReference>